<comment type="caution">
    <text evidence="4">The sequence shown here is derived from an EMBL/GenBank/DDBJ whole genome shotgun (WGS) entry which is preliminary data.</text>
</comment>
<accession>S3HG45</accession>
<dbReference type="GO" id="GO:0016829">
    <property type="term" value="F:lyase activity"/>
    <property type="evidence" value="ECO:0007669"/>
    <property type="project" value="InterPro"/>
</dbReference>
<dbReference type="PANTHER" id="PTHR16943">
    <property type="entry name" value="2-METHYLCITRATE DEHYDRATASE-RELATED"/>
    <property type="match status" value="1"/>
</dbReference>
<evidence type="ECO:0000313" key="5">
    <source>
        <dbReference type="Proteomes" id="UP000014411"/>
    </source>
</evidence>
<dbReference type="Gene3D" id="1.10.4100.10">
    <property type="entry name" value="2-methylcitrate dehydratase PrpD"/>
    <property type="match status" value="1"/>
</dbReference>
<dbReference type="eggNOG" id="COG2079">
    <property type="taxonomic scope" value="Bacteria"/>
</dbReference>
<dbReference type="Gene3D" id="3.30.1330.120">
    <property type="entry name" value="2-methylcitrate dehydratase PrpD"/>
    <property type="match status" value="1"/>
</dbReference>
<organism evidence="4 5">
    <name type="scientific">Rhizobium grahamii CCGE 502</name>
    <dbReference type="NCBI Taxonomy" id="990285"/>
    <lineage>
        <taxon>Bacteria</taxon>
        <taxon>Pseudomonadati</taxon>
        <taxon>Pseudomonadota</taxon>
        <taxon>Alphaproteobacteria</taxon>
        <taxon>Hyphomicrobiales</taxon>
        <taxon>Rhizobiaceae</taxon>
        <taxon>Rhizobium/Agrobacterium group</taxon>
        <taxon>Rhizobium</taxon>
    </lineage>
</organism>
<dbReference type="InterPro" id="IPR042188">
    <property type="entry name" value="MmgE/PrpD_sf_2"/>
</dbReference>
<dbReference type="InterPro" id="IPR036148">
    <property type="entry name" value="MmgE/PrpD_sf"/>
</dbReference>
<reference evidence="4 5" key="1">
    <citation type="journal article" date="2012" name="J. Bacteriol.">
        <title>Genome sequence of Rhizobium grahamii CCGE502, a broad-host-range symbiont with low nodulation competitiveness in Phaseolus vulgaris.</title>
        <authorList>
            <person name="Althabegoiti M.J."/>
            <person name="Lozano L."/>
            <person name="Torres-Tejerizo G."/>
            <person name="Ormeno-Orrillo E."/>
            <person name="Rogel M.A."/>
            <person name="Gonzalez V."/>
            <person name="Martinez-Romero E."/>
        </authorList>
    </citation>
    <scope>NUCLEOTIDE SEQUENCE [LARGE SCALE GENOMIC DNA]</scope>
    <source>
        <strain evidence="4 5">CCGE 502</strain>
    </source>
</reference>
<keyword evidence="5" id="KW-1185">Reference proteome</keyword>
<name>S3HG45_9HYPH</name>
<evidence type="ECO:0000313" key="4">
    <source>
        <dbReference type="EMBL" id="EPE97035.1"/>
    </source>
</evidence>
<dbReference type="SUPFAM" id="SSF103378">
    <property type="entry name" value="2-methylcitrate dehydratase PrpD"/>
    <property type="match status" value="1"/>
</dbReference>
<sequence>MPEPVLVAARKTLLDTLGVAAAGSVTTGGKASYEAAPHIWGKGGSSVWFSTMKLTSAGAAFVNATYAAALDLDDGHRAASGHPAAAIVPAVLAVGQAMGASPTRLLTATVLGYEVAVRVSAARDIASLRTTDSGLWCGLGVAAAAGWLARHPAPVIAHAMAIAGQTSTSQAATGWTKLGHTVKEGIPWATANGLQAVILAASGHQGPLDLLDDPNAYDRTVLLDHFGRNWAIEEAYFKIYSCCRWAHAAIDGALILKSAMHLRAGDIESILVETFDRALTLPNQSEPRSNEAAQYSIPFCIALSLVHGAEALLPLKDDYLRDPAVIDLAKRIRLTEAFEYRGAFPAATPARVTTIANGRRKTLEVYLPKGEPHNALSDADLQRKFERLAAIGPLCADQAQEILELVNRLQFDNAAHLVAALEPRLNMK</sequence>
<proteinExistence type="inferred from homology"/>
<dbReference type="HOGENOM" id="CLU_026574_3_2_5"/>
<evidence type="ECO:0000256" key="1">
    <source>
        <dbReference type="ARBA" id="ARBA00006174"/>
    </source>
</evidence>
<evidence type="ECO:0000259" key="2">
    <source>
        <dbReference type="Pfam" id="PF03972"/>
    </source>
</evidence>
<dbReference type="EMBL" id="AEYE02000017">
    <property type="protein sequence ID" value="EPE97035.1"/>
    <property type="molecule type" value="Genomic_DNA"/>
</dbReference>
<dbReference type="AlphaFoldDB" id="S3HG45"/>
<feature type="domain" description="MmgE/PrpD N-terminal" evidence="2">
    <location>
        <begin position="2"/>
        <end position="220"/>
    </location>
</feature>
<evidence type="ECO:0008006" key="6">
    <source>
        <dbReference type="Google" id="ProtNLM"/>
    </source>
</evidence>
<evidence type="ECO:0000259" key="3">
    <source>
        <dbReference type="Pfam" id="PF19305"/>
    </source>
</evidence>
<dbReference type="InterPro" id="IPR005656">
    <property type="entry name" value="MmgE_PrpD"/>
</dbReference>
<comment type="similarity">
    <text evidence="1">Belongs to the PrpD family.</text>
</comment>
<dbReference type="InterPro" id="IPR045337">
    <property type="entry name" value="MmgE_PrpD_C"/>
</dbReference>
<dbReference type="InterPro" id="IPR042183">
    <property type="entry name" value="MmgE/PrpD_sf_1"/>
</dbReference>
<dbReference type="Proteomes" id="UP000014411">
    <property type="component" value="Unassembled WGS sequence"/>
</dbReference>
<dbReference type="Pfam" id="PF03972">
    <property type="entry name" value="MmgE_PrpD_N"/>
    <property type="match status" value="1"/>
</dbReference>
<gene>
    <name evidence="4" type="ORF">RGCCGE502_16765</name>
</gene>
<protein>
    <recommendedName>
        <fullName evidence="6">MmgE/PrpD family protein</fullName>
    </recommendedName>
</protein>
<dbReference type="PANTHER" id="PTHR16943:SF8">
    <property type="entry name" value="2-METHYLCITRATE DEHYDRATASE"/>
    <property type="match status" value="1"/>
</dbReference>
<dbReference type="InterPro" id="IPR045336">
    <property type="entry name" value="MmgE_PrpD_N"/>
</dbReference>
<feature type="domain" description="MmgE/PrpD C-terminal" evidence="3">
    <location>
        <begin position="240"/>
        <end position="405"/>
    </location>
</feature>
<dbReference type="STRING" id="990285.RGCCGE502_16765"/>
<dbReference type="Pfam" id="PF19305">
    <property type="entry name" value="MmgE_PrpD_C"/>
    <property type="match status" value="1"/>
</dbReference>